<name>I2GIS4_9BACT</name>
<organism evidence="2 3">
    <name type="scientific">Fibrisoma limi BUZ 3</name>
    <dbReference type="NCBI Taxonomy" id="1185876"/>
    <lineage>
        <taxon>Bacteria</taxon>
        <taxon>Pseudomonadati</taxon>
        <taxon>Bacteroidota</taxon>
        <taxon>Cytophagia</taxon>
        <taxon>Cytophagales</taxon>
        <taxon>Spirosomataceae</taxon>
        <taxon>Fibrisoma</taxon>
    </lineage>
</organism>
<dbReference type="PROSITE" id="PS51257">
    <property type="entry name" value="PROKAR_LIPOPROTEIN"/>
    <property type="match status" value="1"/>
</dbReference>
<dbReference type="STRING" id="1185876.BN8_02924"/>
<proteinExistence type="predicted"/>
<dbReference type="Proteomes" id="UP000009309">
    <property type="component" value="Unassembled WGS sequence"/>
</dbReference>
<dbReference type="PANTHER" id="PTHR46825:SF9">
    <property type="entry name" value="BETA-LACTAMASE-RELATED DOMAIN-CONTAINING PROTEIN"/>
    <property type="match status" value="1"/>
</dbReference>
<reference evidence="2 3" key="1">
    <citation type="journal article" date="2012" name="J. Bacteriol.">
        <title>Genome Sequence of the Filamentous Bacterium Fibrisoma limi BUZ 3T.</title>
        <authorList>
            <person name="Filippini M."/>
            <person name="Qi W."/>
            <person name="Jaenicke S."/>
            <person name="Goesmann A."/>
            <person name="Smits T.H."/>
            <person name="Bagheri H.C."/>
        </authorList>
    </citation>
    <scope>NUCLEOTIDE SEQUENCE [LARGE SCALE GENOMIC DNA]</scope>
    <source>
        <strain evidence="3">BUZ 3T</strain>
    </source>
</reference>
<comment type="caution">
    <text evidence="2">The sequence shown here is derived from an EMBL/GenBank/DDBJ whole genome shotgun (WGS) entry which is preliminary data.</text>
</comment>
<sequence>MKTTYVFASLLALLVGCEPLDVPQSPTEPCSPVSYANHPRHQTYLTELQQYRQKSNAPGSILLIQKPGEPRWIGAVGKSNLEHQTDIQVCDQFRVGSITKMFVAVAALKLQEQGKLRFDDRLATLLPGTADRIPQADQITLRHLLSHTSGIVDPPNESIAYQLSIVDDYQERFSLTTGQLLTKYVYGKSLHFAPGSGWSYSNANYWLLGQIIEQKTGQRLHDVLDDWIFRPLGMNDTYLEVRDDRNVVRGYADLYGNGRLYDVSHWDRADSDGEADGGIISTAADLATFADALFNGKLLTESALSEMIKPTLLPTCPNGDCEYGLGVEHWKTGLGTAYGHNGGSVGIEANLLFFPKNKGIFVLYKNNGNGSDKSLMDRVMP</sequence>
<dbReference type="SUPFAM" id="SSF56601">
    <property type="entry name" value="beta-lactamase/transpeptidase-like"/>
    <property type="match status" value="1"/>
</dbReference>
<dbReference type="InterPro" id="IPR001466">
    <property type="entry name" value="Beta-lactam-related"/>
</dbReference>
<evidence type="ECO:0000313" key="2">
    <source>
        <dbReference type="EMBL" id="CCH53799.1"/>
    </source>
</evidence>
<accession>I2GIS4</accession>
<dbReference type="InterPro" id="IPR050491">
    <property type="entry name" value="AmpC-like"/>
</dbReference>
<evidence type="ECO:0000259" key="1">
    <source>
        <dbReference type="Pfam" id="PF00144"/>
    </source>
</evidence>
<feature type="domain" description="Beta-lactamase-related" evidence="1">
    <location>
        <begin position="49"/>
        <end position="370"/>
    </location>
</feature>
<protein>
    <submittedName>
        <fullName evidence="2">Beta-lactamase</fullName>
    </submittedName>
</protein>
<dbReference type="PANTHER" id="PTHR46825">
    <property type="entry name" value="D-ALANYL-D-ALANINE-CARBOXYPEPTIDASE/ENDOPEPTIDASE AMPH"/>
    <property type="match status" value="1"/>
</dbReference>
<keyword evidence="3" id="KW-1185">Reference proteome</keyword>
<gene>
    <name evidence="2" type="ORF">BN8_02924</name>
</gene>
<dbReference type="RefSeq" id="WP_009282379.1">
    <property type="nucleotide sequence ID" value="NZ_CAIT01000006.1"/>
</dbReference>
<dbReference type="InterPro" id="IPR012338">
    <property type="entry name" value="Beta-lactam/transpept-like"/>
</dbReference>
<dbReference type="Pfam" id="PF00144">
    <property type="entry name" value="Beta-lactamase"/>
    <property type="match status" value="1"/>
</dbReference>
<dbReference type="AlphaFoldDB" id="I2GIS4"/>
<dbReference type="eggNOG" id="COG1680">
    <property type="taxonomic scope" value="Bacteria"/>
</dbReference>
<dbReference type="Gene3D" id="3.40.710.10">
    <property type="entry name" value="DD-peptidase/beta-lactamase superfamily"/>
    <property type="match status" value="1"/>
</dbReference>
<evidence type="ECO:0000313" key="3">
    <source>
        <dbReference type="Proteomes" id="UP000009309"/>
    </source>
</evidence>
<dbReference type="OrthoDB" id="9797709at2"/>
<dbReference type="EMBL" id="CAIT01000006">
    <property type="protein sequence ID" value="CCH53799.1"/>
    <property type="molecule type" value="Genomic_DNA"/>
</dbReference>